<sequence>MHLSETDWELLIACHEKRETRPNLAEKLDITPNYVSKKLSQHSENGLISQPGPADNSGMWTTTQKGDLVVEKRKKYEKRHDELFGALVDRATEIATELNNETDRDITPTDIIITSTDAWQALHELEEESQIKTHYAAELLPQDNIYAVHGILYELWFFDLLIRTETSEGEIYDFTQKSRMALDDIGIQHHITPENINRDWLGLTPRRD</sequence>
<evidence type="ECO:0000313" key="2">
    <source>
        <dbReference type="EMBL" id="SDY71313.1"/>
    </source>
</evidence>
<dbReference type="RefSeq" id="WP_092734083.1">
    <property type="nucleotide sequence ID" value="NZ_FNPC01000008.1"/>
</dbReference>
<dbReference type="AlphaFoldDB" id="A0A1H3M3Z0"/>
<organism evidence="2 3">
    <name type="scientific">Halopenitus persicus</name>
    <dbReference type="NCBI Taxonomy" id="1048396"/>
    <lineage>
        <taxon>Archaea</taxon>
        <taxon>Methanobacteriati</taxon>
        <taxon>Methanobacteriota</taxon>
        <taxon>Stenosarchaea group</taxon>
        <taxon>Halobacteria</taxon>
        <taxon>Halobacteriales</taxon>
        <taxon>Haloferacaceae</taxon>
        <taxon>Halopenitus</taxon>
    </lineage>
</organism>
<gene>
    <name evidence="2" type="ORF">SAMN05216564_108127</name>
</gene>
<name>A0A1H3M3Z0_9EURY</name>
<accession>A0A1H3M3Z0</accession>
<reference evidence="3" key="1">
    <citation type="submission" date="2016-10" db="EMBL/GenBank/DDBJ databases">
        <authorList>
            <person name="Varghese N."/>
            <person name="Submissions S."/>
        </authorList>
    </citation>
    <scope>NUCLEOTIDE SEQUENCE [LARGE SCALE GENOMIC DNA]</scope>
    <source>
        <strain evidence="3">DC30,IBRC 10041,KCTC 4046</strain>
    </source>
</reference>
<dbReference type="OrthoDB" id="338176at2157"/>
<protein>
    <submittedName>
        <fullName evidence="2">Uncharacterized protein</fullName>
    </submittedName>
</protein>
<evidence type="ECO:0000313" key="3">
    <source>
        <dbReference type="Proteomes" id="UP000199079"/>
    </source>
</evidence>
<dbReference type="Proteomes" id="UP000199079">
    <property type="component" value="Unassembled WGS sequence"/>
</dbReference>
<feature type="region of interest" description="Disordered" evidence="1">
    <location>
        <begin position="41"/>
        <end position="61"/>
    </location>
</feature>
<evidence type="ECO:0000256" key="1">
    <source>
        <dbReference type="SAM" id="MobiDB-lite"/>
    </source>
</evidence>
<keyword evidence="3" id="KW-1185">Reference proteome</keyword>
<dbReference type="EMBL" id="FNPC01000008">
    <property type="protein sequence ID" value="SDY71313.1"/>
    <property type="molecule type" value="Genomic_DNA"/>
</dbReference>
<proteinExistence type="predicted"/>